<dbReference type="Proteomes" id="UP000515165">
    <property type="component" value="Chromosome 5"/>
</dbReference>
<evidence type="ECO:0000256" key="14">
    <source>
        <dbReference type="ARBA" id="ARBA00032775"/>
    </source>
</evidence>
<comment type="subunit">
    <text evidence="4">Complex I is composed of 45 different subunits.</text>
</comment>
<evidence type="ECO:0000256" key="2">
    <source>
        <dbReference type="ARBA" id="ARBA00004443"/>
    </source>
</evidence>
<dbReference type="InterPro" id="IPR006806">
    <property type="entry name" value="NDUFA5"/>
</dbReference>
<keyword evidence="8" id="KW-0999">Mitochondrion inner membrane</keyword>
<evidence type="ECO:0000256" key="12">
    <source>
        <dbReference type="ARBA" id="ARBA00030376"/>
    </source>
</evidence>
<organism evidence="15 16">
    <name type="scientific">Zalophus californianus</name>
    <name type="common">California sealion</name>
    <dbReference type="NCBI Taxonomy" id="9704"/>
    <lineage>
        <taxon>Eukaryota</taxon>
        <taxon>Metazoa</taxon>
        <taxon>Chordata</taxon>
        <taxon>Craniata</taxon>
        <taxon>Vertebrata</taxon>
        <taxon>Euteleostomi</taxon>
        <taxon>Mammalia</taxon>
        <taxon>Eutheria</taxon>
        <taxon>Laurasiatheria</taxon>
        <taxon>Carnivora</taxon>
        <taxon>Caniformia</taxon>
        <taxon>Pinnipedia</taxon>
        <taxon>Otariidae</taxon>
        <taxon>Zalophus</taxon>
    </lineage>
</organism>
<comment type="function">
    <text evidence="1">Accessory subunit of the mitochondrial membrane respiratory chain NADH dehydrogenase (Complex I), that is believed not to be involved in catalysis. Complex I functions in the transfer of electrons from NADH to the respiratory chain. The immediate electron acceptor for the enzyme is believed to be ubiquinone.</text>
</comment>
<evidence type="ECO:0000256" key="7">
    <source>
        <dbReference type="ARBA" id="ARBA00022660"/>
    </source>
</evidence>
<keyword evidence="9" id="KW-0249">Electron transport</keyword>
<dbReference type="Pfam" id="PF04716">
    <property type="entry name" value="ETC_C1_NDUFA5"/>
    <property type="match status" value="1"/>
</dbReference>
<evidence type="ECO:0000256" key="8">
    <source>
        <dbReference type="ARBA" id="ARBA00022792"/>
    </source>
</evidence>
<evidence type="ECO:0000256" key="5">
    <source>
        <dbReference type="ARBA" id="ARBA00016385"/>
    </source>
</evidence>
<evidence type="ECO:0000256" key="9">
    <source>
        <dbReference type="ARBA" id="ARBA00022982"/>
    </source>
</evidence>
<comment type="similarity">
    <text evidence="3">Belongs to the complex I NDUFA5 subunit family.</text>
</comment>
<reference evidence="16" key="1">
    <citation type="submission" date="2025-08" db="UniProtKB">
        <authorList>
            <consortium name="RefSeq"/>
        </authorList>
    </citation>
    <scope>IDENTIFICATION</scope>
    <source>
        <tissue evidence="16">Blood</tissue>
    </source>
</reference>
<dbReference type="GeneID" id="113928925"/>
<evidence type="ECO:0000256" key="10">
    <source>
        <dbReference type="ARBA" id="ARBA00023128"/>
    </source>
</evidence>
<proteinExistence type="inferred from homology"/>
<dbReference type="AlphaFoldDB" id="A0A6J2DXI1"/>
<gene>
    <name evidence="16" type="primary">LOC113928925</name>
</gene>
<keyword evidence="11" id="KW-0472">Membrane</keyword>
<keyword evidence="6" id="KW-0813">Transport</keyword>
<keyword evidence="15" id="KW-1185">Reference proteome</keyword>
<evidence type="ECO:0000313" key="16">
    <source>
        <dbReference type="RefSeq" id="XP_027461054.1"/>
    </source>
</evidence>
<dbReference type="PANTHER" id="PTHR12653">
    <property type="entry name" value="NADH-UBIQUINONE OXIDOREDUCTASE 13 KD-B SUBUNIT"/>
    <property type="match status" value="1"/>
</dbReference>
<comment type="subcellular location">
    <subcellularLocation>
        <location evidence="2">Mitochondrion inner membrane</location>
        <topology evidence="2">Peripheral membrane protein</topology>
        <orientation evidence="2">Matrix side</orientation>
    </subcellularLocation>
</comment>
<dbReference type="OrthoDB" id="286811at2759"/>
<dbReference type="KEGG" id="zca:113928925"/>
<keyword evidence="7" id="KW-0679">Respiratory chain</keyword>
<protein>
    <recommendedName>
        <fullName evidence="5">NADH dehydrogenase [ubiquinone] 1 alpha subcomplex subunit 5</fullName>
    </recommendedName>
    <alternativeName>
        <fullName evidence="12">Complex I subunit B13</fullName>
    </alternativeName>
    <alternativeName>
        <fullName evidence="14">Complex I-13kD-B</fullName>
    </alternativeName>
    <alternativeName>
        <fullName evidence="13">NADH-ubiquinone oxidoreductase 13 kDa-B subunit</fullName>
    </alternativeName>
</protein>
<sequence>MVGLLRKTACLVGLVICESPHRRLTMLYTKTLDVLFFFFLKQIPKNAAYSLYAKQIANEKWSLVKVELDVKKLEDQLQGGQLAEGILEAANEVSLAGKMIHWKPREPLVEEPPVNQWKWPM</sequence>
<keyword evidence="10" id="KW-0496">Mitochondrion</keyword>
<evidence type="ECO:0000256" key="1">
    <source>
        <dbReference type="ARBA" id="ARBA00003195"/>
    </source>
</evidence>
<evidence type="ECO:0000256" key="3">
    <source>
        <dbReference type="ARBA" id="ARBA00010261"/>
    </source>
</evidence>
<dbReference type="RefSeq" id="XP_027461054.1">
    <property type="nucleotide sequence ID" value="XM_027605253.1"/>
</dbReference>
<evidence type="ECO:0000256" key="4">
    <source>
        <dbReference type="ARBA" id="ARBA00011533"/>
    </source>
</evidence>
<name>A0A6J2DXI1_ZALCA</name>
<dbReference type="PANTHER" id="PTHR12653:SF0">
    <property type="entry name" value="NADH DEHYDROGENASE [UBIQUINONE] 1 ALPHA SUBCOMPLEX SUBUNIT 5"/>
    <property type="match status" value="1"/>
</dbReference>
<evidence type="ECO:0000313" key="15">
    <source>
        <dbReference type="Proteomes" id="UP000515165"/>
    </source>
</evidence>
<dbReference type="GO" id="GO:0022904">
    <property type="term" value="P:respiratory electron transport chain"/>
    <property type="evidence" value="ECO:0007669"/>
    <property type="project" value="InterPro"/>
</dbReference>
<evidence type="ECO:0000256" key="13">
    <source>
        <dbReference type="ARBA" id="ARBA00032483"/>
    </source>
</evidence>
<evidence type="ECO:0000256" key="6">
    <source>
        <dbReference type="ARBA" id="ARBA00022448"/>
    </source>
</evidence>
<accession>A0A6J2DXI1</accession>
<dbReference type="GO" id="GO:0005743">
    <property type="term" value="C:mitochondrial inner membrane"/>
    <property type="evidence" value="ECO:0007669"/>
    <property type="project" value="UniProtKB-SubCell"/>
</dbReference>
<evidence type="ECO:0000256" key="11">
    <source>
        <dbReference type="ARBA" id="ARBA00023136"/>
    </source>
</evidence>